<dbReference type="Gene3D" id="3.40.50.720">
    <property type="entry name" value="NAD(P)-binding Rossmann-like Domain"/>
    <property type="match status" value="1"/>
</dbReference>
<sequence length="179" mass="20426">MEECIRLLDEPINCDDAIDYTKENIFESKLYQQEPFDTIIDLSCGGWLQLIEQNRNSNNLSSIVKPASMGGRYITFTPDTPSFEGSMSVMLRMFLIIPLWRSFYSRIFKRKSLPAFTQAMGLPDTRDIMTKTLQLAYDGTLIPVIDGPYPMTTDGIRKAFRKVKSRHAKGKVVVKISDL</sequence>
<dbReference type="KEGG" id="fcy:FRACYDRAFT_258793"/>
<accession>A0A1E7FUC8</accession>
<dbReference type="EMBL" id="KV784353">
    <property type="protein sequence ID" value="OEU21752.1"/>
    <property type="molecule type" value="Genomic_DNA"/>
</dbReference>
<evidence type="ECO:0008006" key="3">
    <source>
        <dbReference type="Google" id="ProtNLM"/>
    </source>
</evidence>
<name>A0A1E7FUC8_9STRA</name>
<dbReference type="OrthoDB" id="201656at2759"/>
<keyword evidence="2" id="KW-1185">Reference proteome</keyword>
<organism evidence="1 2">
    <name type="scientific">Fragilariopsis cylindrus CCMP1102</name>
    <dbReference type="NCBI Taxonomy" id="635003"/>
    <lineage>
        <taxon>Eukaryota</taxon>
        <taxon>Sar</taxon>
        <taxon>Stramenopiles</taxon>
        <taxon>Ochrophyta</taxon>
        <taxon>Bacillariophyta</taxon>
        <taxon>Bacillariophyceae</taxon>
        <taxon>Bacillariophycidae</taxon>
        <taxon>Bacillariales</taxon>
        <taxon>Bacillariaceae</taxon>
        <taxon>Fragilariopsis</taxon>
    </lineage>
</organism>
<dbReference type="Pfam" id="PF13602">
    <property type="entry name" value="ADH_zinc_N_2"/>
    <property type="match status" value="1"/>
</dbReference>
<dbReference type="InParanoid" id="A0A1E7FUC8"/>
<proteinExistence type="predicted"/>
<dbReference type="Gene3D" id="3.90.180.10">
    <property type="entry name" value="Medium-chain alcohol dehydrogenases, catalytic domain"/>
    <property type="match status" value="1"/>
</dbReference>
<evidence type="ECO:0000313" key="1">
    <source>
        <dbReference type="EMBL" id="OEU21752.1"/>
    </source>
</evidence>
<gene>
    <name evidence="1" type="ORF">FRACYDRAFT_258793</name>
</gene>
<dbReference type="Proteomes" id="UP000095751">
    <property type="component" value="Unassembled WGS sequence"/>
</dbReference>
<evidence type="ECO:0000313" key="2">
    <source>
        <dbReference type="Proteomes" id="UP000095751"/>
    </source>
</evidence>
<dbReference type="AlphaFoldDB" id="A0A1E7FUC8"/>
<protein>
    <recommendedName>
        <fullName evidence="3">Alcohol dehydrogenase-like C-terminal domain-containing protein</fullName>
    </recommendedName>
</protein>
<reference evidence="1 2" key="1">
    <citation type="submission" date="2016-09" db="EMBL/GenBank/DDBJ databases">
        <title>Extensive genetic diversity and differential bi-allelic expression allows diatom success in the polar Southern Ocean.</title>
        <authorList>
            <consortium name="DOE Joint Genome Institute"/>
            <person name="Mock T."/>
            <person name="Otillar R.P."/>
            <person name="Strauss J."/>
            <person name="Dupont C."/>
            <person name="Frickenhaus S."/>
            <person name="Maumus F."/>
            <person name="Mcmullan M."/>
            <person name="Sanges R."/>
            <person name="Schmutz J."/>
            <person name="Toseland A."/>
            <person name="Valas R."/>
            <person name="Veluchamy A."/>
            <person name="Ward B.J."/>
            <person name="Allen A."/>
            <person name="Barry K."/>
            <person name="Falciatore A."/>
            <person name="Ferrante M."/>
            <person name="Fortunato A.E."/>
            <person name="Gloeckner G."/>
            <person name="Gruber A."/>
            <person name="Hipkin R."/>
            <person name="Janech M."/>
            <person name="Kroth P."/>
            <person name="Leese F."/>
            <person name="Lindquist E."/>
            <person name="Lyon B.R."/>
            <person name="Martin J."/>
            <person name="Mayer C."/>
            <person name="Parker M."/>
            <person name="Quesneville H."/>
            <person name="Raymond J."/>
            <person name="Uhlig C."/>
            <person name="Valentin K.U."/>
            <person name="Worden A.Z."/>
            <person name="Armbrust E.V."/>
            <person name="Bowler C."/>
            <person name="Green B."/>
            <person name="Moulton V."/>
            <person name="Van Oosterhout C."/>
            <person name="Grigoriev I."/>
        </authorList>
    </citation>
    <scope>NUCLEOTIDE SEQUENCE [LARGE SCALE GENOMIC DNA]</scope>
    <source>
        <strain evidence="1 2">CCMP1102</strain>
    </source>
</reference>